<accession>A0A8H7ZN89</accession>
<evidence type="ECO:0000313" key="2">
    <source>
        <dbReference type="EMBL" id="KAG5456229.1"/>
    </source>
</evidence>
<organism evidence="2 3">
    <name type="scientific">Olpidium bornovanus</name>
    <dbReference type="NCBI Taxonomy" id="278681"/>
    <lineage>
        <taxon>Eukaryota</taxon>
        <taxon>Fungi</taxon>
        <taxon>Fungi incertae sedis</taxon>
        <taxon>Olpidiomycota</taxon>
        <taxon>Olpidiomycotina</taxon>
        <taxon>Olpidiomycetes</taxon>
        <taxon>Olpidiales</taxon>
        <taxon>Olpidiaceae</taxon>
        <taxon>Olpidium</taxon>
    </lineage>
</organism>
<comment type="caution">
    <text evidence="2">The sequence shown here is derived from an EMBL/GenBank/DDBJ whole genome shotgun (WGS) entry which is preliminary data.</text>
</comment>
<proteinExistence type="predicted"/>
<sequence length="97" mass="10512">MISSLPAQKRGSPGLSVVNTGTRAQCLPGPMGNEDCRPASPLLPSTVKDRRRSYPRKQKKKCRAGLWSLANKSPVQATQGEERDAGFFPPTATVDIF</sequence>
<protein>
    <submittedName>
        <fullName evidence="2">Uncharacterized protein</fullName>
    </submittedName>
</protein>
<evidence type="ECO:0000313" key="3">
    <source>
        <dbReference type="Proteomes" id="UP000673691"/>
    </source>
</evidence>
<feature type="region of interest" description="Disordered" evidence="1">
    <location>
        <begin position="1"/>
        <end position="59"/>
    </location>
</feature>
<dbReference type="EMBL" id="JAEFCI010012060">
    <property type="protein sequence ID" value="KAG5456229.1"/>
    <property type="molecule type" value="Genomic_DNA"/>
</dbReference>
<feature type="region of interest" description="Disordered" evidence="1">
    <location>
        <begin position="73"/>
        <end position="97"/>
    </location>
</feature>
<dbReference type="Proteomes" id="UP000673691">
    <property type="component" value="Unassembled WGS sequence"/>
</dbReference>
<dbReference type="AlphaFoldDB" id="A0A8H7ZN89"/>
<evidence type="ECO:0000256" key="1">
    <source>
        <dbReference type="SAM" id="MobiDB-lite"/>
    </source>
</evidence>
<feature type="compositionally biased region" description="Basic residues" evidence="1">
    <location>
        <begin position="49"/>
        <end position="59"/>
    </location>
</feature>
<name>A0A8H7ZN89_9FUNG</name>
<reference evidence="2 3" key="1">
    <citation type="journal article" name="Sci. Rep.">
        <title>Genome-scale phylogenetic analyses confirm Olpidium as the closest living zoosporic fungus to the non-flagellated, terrestrial fungi.</title>
        <authorList>
            <person name="Chang Y."/>
            <person name="Rochon D."/>
            <person name="Sekimoto S."/>
            <person name="Wang Y."/>
            <person name="Chovatia M."/>
            <person name="Sandor L."/>
            <person name="Salamov A."/>
            <person name="Grigoriev I.V."/>
            <person name="Stajich J.E."/>
            <person name="Spatafora J.W."/>
        </authorList>
    </citation>
    <scope>NUCLEOTIDE SEQUENCE [LARGE SCALE GENOMIC DNA]</scope>
    <source>
        <strain evidence="2">S191</strain>
    </source>
</reference>
<keyword evidence="3" id="KW-1185">Reference proteome</keyword>
<gene>
    <name evidence="2" type="ORF">BJ554DRAFT_4083</name>
</gene>